<dbReference type="Proteomes" id="UP000605992">
    <property type="component" value="Unassembled WGS sequence"/>
</dbReference>
<dbReference type="RefSeq" id="WP_203948190.1">
    <property type="nucleotide sequence ID" value="NZ_BOOR01000059.1"/>
</dbReference>
<gene>
    <name evidence="4" type="primary">menE</name>
    <name evidence="4" type="ORF">Pth03_64560</name>
</gene>
<evidence type="ECO:0000313" key="4">
    <source>
        <dbReference type="EMBL" id="GII58067.1"/>
    </source>
</evidence>
<reference evidence="4" key="1">
    <citation type="submission" date="2021-01" db="EMBL/GenBank/DDBJ databases">
        <title>Whole genome shotgun sequence of Planotetraspora thailandica NBRC 104271.</title>
        <authorList>
            <person name="Komaki H."/>
            <person name="Tamura T."/>
        </authorList>
    </citation>
    <scope>NUCLEOTIDE SEQUENCE</scope>
    <source>
        <strain evidence="4">NBRC 104271</strain>
    </source>
</reference>
<dbReference type="InterPro" id="IPR025110">
    <property type="entry name" value="AMP-bd_C"/>
</dbReference>
<dbReference type="InterPro" id="IPR020845">
    <property type="entry name" value="AMP-binding_CS"/>
</dbReference>
<dbReference type="Gene3D" id="3.30.300.30">
    <property type="match status" value="1"/>
</dbReference>
<dbReference type="SUPFAM" id="SSF56801">
    <property type="entry name" value="Acetyl-CoA synthetase-like"/>
    <property type="match status" value="1"/>
</dbReference>
<feature type="region of interest" description="Disordered" evidence="1">
    <location>
        <begin position="360"/>
        <end position="382"/>
    </location>
</feature>
<name>A0A8J4DDY0_9ACTN</name>
<dbReference type="PANTHER" id="PTHR43767:SF1">
    <property type="entry name" value="NONRIBOSOMAL PEPTIDE SYNTHASE PES1 (EUROFUNG)-RELATED"/>
    <property type="match status" value="1"/>
</dbReference>
<dbReference type="InterPro" id="IPR050237">
    <property type="entry name" value="ATP-dep_AMP-bd_enzyme"/>
</dbReference>
<dbReference type="GO" id="GO:0016878">
    <property type="term" value="F:acid-thiol ligase activity"/>
    <property type="evidence" value="ECO:0007669"/>
    <property type="project" value="UniProtKB-ARBA"/>
</dbReference>
<dbReference type="PROSITE" id="PS00455">
    <property type="entry name" value="AMP_BINDING"/>
    <property type="match status" value="1"/>
</dbReference>
<keyword evidence="4" id="KW-0436">Ligase</keyword>
<comment type="caution">
    <text evidence="4">The sequence shown here is derived from an EMBL/GenBank/DDBJ whole genome shotgun (WGS) entry which is preliminary data.</text>
</comment>
<dbReference type="InterPro" id="IPR000873">
    <property type="entry name" value="AMP-dep_synth/lig_dom"/>
</dbReference>
<dbReference type="AlphaFoldDB" id="A0A8J4DDY0"/>
<dbReference type="InterPro" id="IPR042099">
    <property type="entry name" value="ANL_N_sf"/>
</dbReference>
<dbReference type="InterPro" id="IPR045851">
    <property type="entry name" value="AMP-bd_C_sf"/>
</dbReference>
<dbReference type="PANTHER" id="PTHR43767">
    <property type="entry name" value="LONG-CHAIN-FATTY-ACID--COA LIGASE"/>
    <property type="match status" value="1"/>
</dbReference>
<dbReference type="Gene3D" id="3.40.50.12780">
    <property type="entry name" value="N-terminal domain of ligase-like"/>
    <property type="match status" value="1"/>
</dbReference>
<feature type="domain" description="AMP-binding enzyme C-terminal" evidence="3">
    <location>
        <begin position="288"/>
        <end position="356"/>
    </location>
</feature>
<protein>
    <submittedName>
        <fullName evidence="4">O-succinylbenzoic acid--CoA ligase</fullName>
    </submittedName>
</protein>
<dbReference type="Pfam" id="PF00501">
    <property type="entry name" value="AMP-binding"/>
    <property type="match status" value="1"/>
</dbReference>
<proteinExistence type="predicted"/>
<evidence type="ECO:0000259" key="2">
    <source>
        <dbReference type="Pfam" id="PF00501"/>
    </source>
</evidence>
<dbReference type="EMBL" id="BOOR01000059">
    <property type="protein sequence ID" value="GII58067.1"/>
    <property type="molecule type" value="Genomic_DNA"/>
</dbReference>
<sequence length="382" mass="38958">MPPGPALFSAVRHALSGEGPAVLPLSPDLPRTAIEAAIAALRPTHVVTPDGVRHEPGGQATNATVIIATSGSTGTPKGVELTAEALTSSARASLDRVGAQAGQRWLCCLPPAHISGMQVLVRSLLSGSEPIIHERFSAAAVAASGADHVSLVPTQLRRLLDIGADVSAFRTILLGGAAAPPGLLAEAAAAGARVVTTYGMSETSGGCVYDGAPLDNVDLEIGDDGRVRIAGPVLFSGYRLRDDHPVDGRWFVTSDLGVIEGGRLSVLGRADDVINTGGQKVVAGVVAKVLAGHPGVRDVAVVGRPDPEWGEIVVAVVVGTATLEDLRIFAKERLPAYAAPRVVEIVPSIPALPNGKPDLAALRRAPAHAASTSSPGEPPGTN</sequence>
<evidence type="ECO:0000259" key="3">
    <source>
        <dbReference type="Pfam" id="PF13193"/>
    </source>
</evidence>
<keyword evidence="5" id="KW-1185">Reference proteome</keyword>
<evidence type="ECO:0000256" key="1">
    <source>
        <dbReference type="SAM" id="MobiDB-lite"/>
    </source>
</evidence>
<feature type="compositionally biased region" description="Low complexity" evidence="1">
    <location>
        <begin position="360"/>
        <end position="370"/>
    </location>
</feature>
<organism evidence="4 5">
    <name type="scientific">Planotetraspora thailandica</name>
    <dbReference type="NCBI Taxonomy" id="487172"/>
    <lineage>
        <taxon>Bacteria</taxon>
        <taxon>Bacillati</taxon>
        <taxon>Actinomycetota</taxon>
        <taxon>Actinomycetes</taxon>
        <taxon>Streptosporangiales</taxon>
        <taxon>Streptosporangiaceae</taxon>
        <taxon>Planotetraspora</taxon>
    </lineage>
</organism>
<accession>A0A8J4DDY0</accession>
<dbReference type="Pfam" id="PF13193">
    <property type="entry name" value="AMP-binding_C"/>
    <property type="match status" value="1"/>
</dbReference>
<evidence type="ECO:0000313" key="5">
    <source>
        <dbReference type="Proteomes" id="UP000605992"/>
    </source>
</evidence>
<feature type="domain" description="AMP-dependent synthetase/ligase" evidence="2">
    <location>
        <begin position="59"/>
        <end position="218"/>
    </location>
</feature>